<feature type="region of interest" description="Disordered" evidence="1">
    <location>
        <begin position="1"/>
        <end position="40"/>
    </location>
</feature>
<accession>A0ABC8RUJ9</accession>
<dbReference type="AlphaFoldDB" id="A0ABC8RUJ9"/>
<evidence type="ECO:0000313" key="3">
    <source>
        <dbReference type="Proteomes" id="UP001642360"/>
    </source>
</evidence>
<sequence length="99" mass="11470">MDHSLSSLIQDLSHQEHERNTSPHDDTSIDPNSTSLLRPPENDLCLHFSTITEQHCSNNQRTYRRFTTKKTIRGMVECPINELQELKFEASKKISMAEE</sequence>
<feature type="non-terminal residue" evidence="2">
    <location>
        <position position="99"/>
    </location>
</feature>
<feature type="compositionally biased region" description="Basic and acidic residues" evidence="1">
    <location>
        <begin position="13"/>
        <end position="27"/>
    </location>
</feature>
<feature type="compositionally biased region" description="Polar residues" evidence="1">
    <location>
        <begin position="1"/>
        <end position="12"/>
    </location>
</feature>
<name>A0ABC8RUJ9_9AQUA</name>
<organism evidence="2 3">
    <name type="scientific">Ilex paraguariensis</name>
    <name type="common">yerba mate</name>
    <dbReference type="NCBI Taxonomy" id="185542"/>
    <lineage>
        <taxon>Eukaryota</taxon>
        <taxon>Viridiplantae</taxon>
        <taxon>Streptophyta</taxon>
        <taxon>Embryophyta</taxon>
        <taxon>Tracheophyta</taxon>
        <taxon>Spermatophyta</taxon>
        <taxon>Magnoliopsida</taxon>
        <taxon>eudicotyledons</taxon>
        <taxon>Gunneridae</taxon>
        <taxon>Pentapetalae</taxon>
        <taxon>asterids</taxon>
        <taxon>campanulids</taxon>
        <taxon>Aquifoliales</taxon>
        <taxon>Aquifoliaceae</taxon>
        <taxon>Ilex</taxon>
    </lineage>
</organism>
<dbReference type="Proteomes" id="UP001642360">
    <property type="component" value="Unassembled WGS sequence"/>
</dbReference>
<protein>
    <submittedName>
        <fullName evidence="2">Uncharacterized protein</fullName>
    </submittedName>
</protein>
<evidence type="ECO:0000313" key="2">
    <source>
        <dbReference type="EMBL" id="CAK9148594.1"/>
    </source>
</evidence>
<gene>
    <name evidence="2" type="ORF">ILEXP_LOCUS16557</name>
</gene>
<evidence type="ECO:0000256" key="1">
    <source>
        <dbReference type="SAM" id="MobiDB-lite"/>
    </source>
</evidence>
<dbReference type="EMBL" id="CAUOFW020001770">
    <property type="protein sequence ID" value="CAK9148594.1"/>
    <property type="molecule type" value="Genomic_DNA"/>
</dbReference>
<comment type="caution">
    <text evidence="2">The sequence shown here is derived from an EMBL/GenBank/DDBJ whole genome shotgun (WGS) entry which is preliminary data.</text>
</comment>
<proteinExistence type="predicted"/>
<reference evidence="2 3" key="1">
    <citation type="submission" date="2024-02" db="EMBL/GenBank/DDBJ databases">
        <authorList>
            <person name="Vignale AGUSTIN F."/>
            <person name="Sosa J E."/>
            <person name="Modenutti C."/>
        </authorList>
    </citation>
    <scope>NUCLEOTIDE SEQUENCE [LARGE SCALE GENOMIC DNA]</scope>
</reference>
<keyword evidence="3" id="KW-1185">Reference proteome</keyword>